<sequence>MSTAASDNPQAGAGRPLPKKEADLFKNVVKHYEMKQYKKAIKQADTILKKFPNHGETLAMKGLTLNYMSKREEAHALVKQGLTMDMRSHVCWHVYGLLHRSDRNYNEAIKAYKQALRIDSDNLQILRDLSMLQIQMRDLHGFMVTRHTLLTLKSNGKPNWLAFAMARHLTGDLRGAISVIDIYLGTLSEGSPELDRGFESSELALYRNSLLAEIPNNYEEALKHLDECQSVVVDTGALITARAKYQLKLGDFDTAHSTTLRLFERGTTDDFRIQSLYMLCVLKINDEKVVDEALRLKGTRTLASYLPLTNEQKQTLRTAYREELAPLYPKSYAVQRIPLALMHDQDELVAALDPFCRRDLTKGVPSLCSELGCFLLLEKNGLLVKAEDPVDIKEHPTFQSLVKMVDGYVENLTACNKFAASDETEEAPSTLLWTLYLRAGLYELEADYGKGIEMLDKCLEHTPTAVDVYELKSRLLRKAGDMKAAVEALDQGRDLDRQDRYINNQTTRYMLLAGMEEEALKRISLFTRHEGNPEQNLFDMQCSWYELELAACLRRKGEWGRSLKKYSAVVKHFADYSEDQFDFHAYCLRKVTLRSYIEVLRFEDKLYGEDYYFEAVSGIIAIYLHLYDNPDLLKNDEEPDYSKMTAAERKKAKNIARKKKKAQEKKEAEQKEKEAAQNGSKNNNANSKKGGGKPGSDVVEEDPNGEELLKKDPLEESQKFVSIVSKFAPNCFDTWILQYDVSIRRKKYMLALQALYRARSIDSERSEYISRLVDFSTKMNAVGDLPGPVGTILKEETPHLLDNKSVKEFLDAAVAKIGQTGSKATLPVRTSVAKALVDTKAGSVSTAAALILDGGISAKGVSVQSCSDAFAVLKSFGGEAASAADKWVAQVKERFPLAQSLS</sequence>
<reference evidence="5" key="1">
    <citation type="submission" date="2020-06" db="EMBL/GenBank/DDBJ databases">
        <authorList>
            <consortium name="Plant Systems Biology data submission"/>
        </authorList>
    </citation>
    <scope>NUCLEOTIDE SEQUENCE</scope>
    <source>
        <strain evidence="5">D6</strain>
    </source>
</reference>
<proteinExistence type="predicted"/>
<dbReference type="PROSITE" id="PS50005">
    <property type="entry name" value="TPR"/>
    <property type="match status" value="1"/>
</dbReference>
<dbReference type="Gene3D" id="1.25.40.1010">
    <property type="match status" value="1"/>
</dbReference>
<name>A0A9N8DH96_9STRA</name>
<dbReference type="AlphaFoldDB" id="A0A9N8DH96"/>
<keyword evidence="1" id="KW-0677">Repeat</keyword>
<evidence type="ECO:0000256" key="3">
    <source>
        <dbReference type="PROSITE-ProRule" id="PRU00339"/>
    </source>
</evidence>
<evidence type="ECO:0000313" key="6">
    <source>
        <dbReference type="Proteomes" id="UP001153069"/>
    </source>
</evidence>
<dbReference type="EMBL" id="CAICTM010000151">
    <property type="protein sequence ID" value="CAB9502968.1"/>
    <property type="molecule type" value="Genomic_DNA"/>
</dbReference>
<keyword evidence="6" id="KW-1185">Reference proteome</keyword>
<dbReference type="FunFam" id="1.25.40.1040:FF:000003">
    <property type="entry name" value="N-terminal acetyltransferase A, auxiliary subunit"/>
    <property type="match status" value="1"/>
</dbReference>
<protein>
    <submittedName>
        <fullName evidence="5">Alpha-acetyltransferase 16, NatA auxiliary subunit</fullName>
    </submittedName>
</protein>
<feature type="region of interest" description="Disordered" evidence="4">
    <location>
        <begin position="646"/>
        <end position="711"/>
    </location>
</feature>
<evidence type="ECO:0000313" key="5">
    <source>
        <dbReference type="EMBL" id="CAB9502968.1"/>
    </source>
</evidence>
<dbReference type="InterPro" id="IPR021183">
    <property type="entry name" value="NatA_aux_su"/>
</dbReference>
<evidence type="ECO:0000256" key="4">
    <source>
        <dbReference type="SAM" id="MobiDB-lite"/>
    </source>
</evidence>
<feature type="compositionally biased region" description="Basic and acidic residues" evidence="4">
    <location>
        <begin position="664"/>
        <end position="675"/>
    </location>
</feature>
<dbReference type="InterPro" id="IPR019734">
    <property type="entry name" value="TPR_rpt"/>
</dbReference>
<feature type="compositionally biased region" description="Low complexity" evidence="4">
    <location>
        <begin position="676"/>
        <end position="688"/>
    </location>
</feature>
<keyword evidence="2 3" id="KW-0802">TPR repeat</keyword>
<dbReference type="InterPro" id="IPR011990">
    <property type="entry name" value="TPR-like_helical_dom_sf"/>
</dbReference>
<comment type="caution">
    <text evidence="5">The sequence shown here is derived from an EMBL/GenBank/DDBJ whole genome shotgun (WGS) entry which is preliminary data.</text>
</comment>
<feature type="repeat" description="TPR" evidence="3">
    <location>
        <begin position="89"/>
        <end position="122"/>
    </location>
</feature>
<dbReference type="Pfam" id="PF12569">
    <property type="entry name" value="NatA_aux_su"/>
    <property type="match status" value="1"/>
</dbReference>
<dbReference type="PIRSF" id="PIRSF000422">
    <property type="entry name" value="N-terminal-AcTrfase-A_aux_su"/>
    <property type="match status" value="1"/>
</dbReference>
<feature type="compositionally biased region" description="Basic residues" evidence="4">
    <location>
        <begin position="650"/>
        <end position="663"/>
    </location>
</feature>
<dbReference type="Gene3D" id="1.25.40.1040">
    <property type="match status" value="1"/>
</dbReference>
<dbReference type="SUPFAM" id="SSF48452">
    <property type="entry name" value="TPR-like"/>
    <property type="match status" value="2"/>
</dbReference>
<dbReference type="OrthoDB" id="10263032at2759"/>
<dbReference type="PANTHER" id="PTHR22767">
    <property type="entry name" value="N-TERMINAL ACETYLTRANSFERASE-RELATED"/>
    <property type="match status" value="1"/>
</dbReference>
<organism evidence="5 6">
    <name type="scientific">Seminavis robusta</name>
    <dbReference type="NCBI Taxonomy" id="568900"/>
    <lineage>
        <taxon>Eukaryota</taxon>
        <taxon>Sar</taxon>
        <taxon>Stramenopiles</taxon>
        <taxon>Ochrophyta</taxon>
        <taxon>Bacillariophyta</taxon>
        <taxon>Bacillariophyceae</taxon>
        <taxon>Bacillariophycidae</taxon>
        <taxon>Naviculales</taxon>
        <taxon>Naviculaceae</taxon>
        <taxon>Seminavis</taxon>
    </lineage>
</organism>
<dbReference type="PANTHER" id="PTHR22767:SF2">
    <property type="entry name" value="N(ALPHA)-ACETYLTRANSFERASE 15_16, ISOFORM A"/>
    <property type="match status" value="1"/>
</dbReference>
<dbReference type="GO" id="GO:0005737">
    <property type="term" value="C:cytoplasm"/>
    <property type="evidence" value="ECO:0007669"/>
    <property type="project" value="UniProtKB-ARBA"/>
</dbReference>
<dbReference type="Proteomes" id="UP001153069">
    <property type="component" value="Unassembled WGS sequence"/>
</dbReference>
<dbReference type="Pfam" id="PF13181">
    <property type="entry name" value="TPR_8"/>
    <property type="match status" value="1"/>
</dbReference>
<evidence type="ECO:0000256" key="2">
    <source>
        <dbReference type="ARBA" id="ARBA00022803"/>
    </source>
</evidence>
<evidence type="ECO:0000256" key="1">
    <source>
        <dbReference type="ARBA" id="ARBA00022737"/>
    </source>
</evidence>
<accession>A0A9N8DH96</accession>
<dbReference type="SMART" id="SM00028">
    <property type="entry name" value="TPR"/>
    <property type="match status" value="5"/>
</dbReference>
<gene>
    <name evidence="5" type="ORF">SEMRO_152_G069370.1</name>
</gene>